<dbReference type="InParanoid" id="A0A409XJ47"/>
<proteinExistence type="predicted"/>
<feature type="compositionally biased region" description="Pro residues" evidence="1">
    <location>
        <begin position="879"/>
        <end position="891"/>
    </location>
</feature>
<name>A0A409XJ47_PSICY</name>
<feature type="compositionally biased region" description="Low complexity" evidence="1">
    <location>
        <begin position="683"/>
        <end position="700"/>
    </location>
</feature>
<keyword evidence="3" id="KW-1185">Reference proteome</keyword>
<feature type="region of interest" description="Disordered" evidence="1">
    <location>
        <begin position="1"/>
        <end position="62"/>
    </location>
</feature>
<feature type="compositionally biased region" description="Low complexity" evidence="1">
    <location>
        <begin position="910"/>
        <end position="928"/>
    </location>
</feature>
<feature type="region of interest" description="Disordered" evidence="1">
    <location>
        <begin position="399"/>
        <end position="477"/>
    </location>
</feature>
<dbReference type="AlphaFoldDB" id="A0A409XJ47"/>
<feature type="compositionally biased region" description="Polar residues" evidence="1">
    <location>
        <begin position="435"/>
        <end position="453"/>
    </location>
</feature>
<feature type="compositionally biased region" description="Polar residues" evidence="1">
    <location>
        <begin position="892"/>
        <end position="909"/>
    </location>
</feature>
<evidence type="ECO:0000256" key="1">
    <source>
        <dbReference type="SAM" id="MobiDB-lite"/>
    </source>
</evidence>
<feature type="compositionally biased region" description="Low complexity" evidence="1">
    <location>
        <begin position="181"/>
        <end position="192"/>
    </location>
</feature>
<reference evidence="2 3" key="1">
    <citation type="journal article" date="2018" name="Evol. Lett.">
        <title>Horizontal gene cluster transfer increased hallucinogenic mushroom diversity.</title>
        <authorList>
            <person name="Reynolds H.T."/>
            <person name="Vijayakumar V."/>
            <person name="Gluck-Thaler E."/>
            <person name="Korotkin H.B."/>
            <person name="Matheny P.B."/>
            <person name="Slot J.C."/>
        </authorList>
    </citation>
    <scope>NUCLEOTIDE SEQUENCE [LARGE SCALE GENOMIC DNA]</scope>
    <source>
        <strain evidence="2 3">2631</strain>
    </source>
</reference>
<dbReference type="Proteomes" id="UP000283269">
    <property type="component" value="Unassembled WGS sequence"/>
</dbReference>
<feature type="compositionally biased region" description="Low complexity" evidence="1">
    <location>
        <begin position="129"/>
        <end position="149"/>
    </location>
</feature>
<feature type="compositionally biased region" description="Polar residues" evidence="1">
    <location>
        <begin position="47"/>
        <end position="57"/>
    </location>
</feature>
<feature type="compositionally biased region" description="Low complexity" evidence="1">
    <location>
        <begin position="16"/>
        <end position="28"/>
    </location>
</feature>
<feature type="compositionally biased region" description="Low complexity" evidence="1">
    <location>
        <begin position="793"/>
        <end position="804"/>
    </location>
</feature>
<dbReference type="STRING" id="93625.A0A409XJ47"/>
<dbReference type="OrthoDB" id="3262497at2759"/>
<feature type="compositionally biased region" description="Pro residues" evidence="1">
    <location>
        <begin position="554"/>
        <end position="571"/>
    </location>
</feature>
<evidence type="ECO:0000313" key="2">
    <source>
        <dbReference type="EMBL" id="PPQ90758.1"/>
    </source>
</evidence>
<feature type="compositionally biased region" description="Polar residues" evidence="1">
    <location>
        <begin position="943"/>
        <end position="963"/>
    </location>
</feature>
<feature type="region of interest" description="Disordered" evidence="1">
    <location>
        <begin position="683"/>
        <end position="861"/>
    </location>
</feature>
<comment type="caution">
    <text evidence="2">The sequence shown here is derived from an EMBL/GenBank/DDBJ whole genome shotgun (WGS) entry which is preliminary data.</text>
</comment>
<feature type="compositionally biased region" description="Pro residues" evidence="1">
    <location>
        <begin position="816"/>
        <end position="825"/>
    </location>
</feature>
<feature type="compositionally biased region" description="Low complexity" evidence="1">
    <location>
        <begin position="711"/>
        <end position="726"/>
    </location>
</feature>
<evidence type="ECO:0000313" key="3">
    <source>
        <dbReference type="Proteomes" id="UP000283269"/>
    </source>
</evidence>
<feature type="compositionally biased region" description="Polar residues" evidence="1">
    <location>
        <begin position="977"/>
        <end position="993"/>
    </location>
</feature>
<gene>
    <name evidence="2" type="ORF">CVT25_010147</name>
</gene>
<feature type="region of interest" description="Disordered" evidence="1">
    <location>
        <begin position="553"/>
        <end position="613"/>
    </location>
</feature>
<feature type="region of interest" description="Disordered" evidence="1">
    <location>
        <begin position="876"/>
        <end position="1000"/>
    </location>
</feature>
<feature type="compositionally biased region" description="Polar residues" evidence="1">
    <location>
        <begin position="399"/>
        <end position="422"/>
    </location>
</feature>
<organism evidence="2 3">
    <name type="scientific">Psilocybe cyanescens</name>
    <dbReference type="NCBI Taxonomy" id="93625"/>
    <lineage>
        <taxon>Eukaryota</taxon>
        <taxon>Fungi</taxon>
        <taxon>Dikarya</taxon>
        <taxon>Basidiomycota</taxon>
        <taxon>Agaricomycotina</taxon>
        <taxon>Agaricomycetes</taxon>
        <taxon>Agaricomycetidae</taxon>
        <taxon>Agaricales</taxon>
        <taxon>Agaricineae</taxon>
        <taxon>Strophariaceae</taxon>
        <taxon>Psilocybe</taxon>
    </lineage>
</organism>
<feature type="compositionally biased region" description="Polar residues" evidence="1">
    <location>
        <begin position="466"/>
        <end position="477"/>
    </location>
</feature>
<sequence>MDDPWANAWGEPTKPSPDSLPSSSAWSAPPVPTIHGDHASGGDLSLPSWSTQPTAAQWSDPDTAEALWSDDISTVWNPFPSTVDKVSLSADSIASQLEIEVSPPVLSEDVPELRPPSRSVSLTPEDDTPPASSTADSSDAPPHSPQLTTPVPPPLLIGSVEDLDAFGTFETANEDADSEEWSSSKPSLSLPSADAAVWGGSWEGSSVAASVDAKSEASTELDDAWEVARQQKEKQDQHVPPELLASILQQFEDLSGDLWPNSVPSSTSSHDTQLPMDMEEHLGLAPIVLKLVPRDLTLPASVPFPKTFTSKQMSEALKMTRHAPLTRISPMSFYMSSKGLTSWEASVKAKPNIVQEDFTPAGWKILENGKAEVLSTEDVKKKPNGGLLSFFGRRTTNSASENIANTRSASPISNSGTSSVKPGTSPRPSIDSGRRSISQSQTGGSTAPSSPSVASFGGNTPAILTKDTNPLSDNNAISTVMSPVSQEIEMAPQPSAVSRFLGRFSSRSAKSSNSQDSLTLSPDDLEFLSDVPTIDTSPDTSTGLDALSMMIKSPPIPTALPPPLKPPPRAPPQISRTVPKEQPPVDDFLSFFDNGSEHVPSGPSLSPLKPAPTPPVIVLTQLPSSSTQALATNHTSNTVKSSEQTSQTNESNTDQSWPSFDYPMIPMSKPAPTKRPFVAIMATSSSKTSSTPPLLPKPTSGFVLSPPPPLSRRTTTSSGAESSSILPLPPPPTSRAPTPSRPLEQPSLLPPPLTTTINDEDDFADFLSSPSDTAQTTQLSFGDFAPSRASVKQSTSTQHQQTSTGNLFDDFDDFIDPPPQPPAKSSPPKSFSPPTHSPAVPKNSNHGSANNHKPIRVANHSKTLSLMENVAARGRWLAPPSPLPEALPPPETTNSKSSTVDFFSTGSSMQAQQAQVTASLAAAAPSRSSNEKPPSWNFPPPSNRTFLTPILQSTQATFSESPSKPQPLLQPLVAQTGAPTSTGTKTGGLSAQDLSFFEGL</sequence>
<accession>A0A409XJ47</accession>
<feature type="compositionally biased region" description="Polar residues" evidence="1">
    <location>
        <begin position="842"/>
        <end position="851"/>
    </location>
</feature>
<feature type="region of interest" description="Disordered" evidence="1">
    <location>
        <begin position="626"/>
        <end position="668"/>
    </location>
</feature>
<feature type="compositionally biased region" description="Polar residues" evidence="1">
    <location>
        <begin position="626"/>
        <end position="658"/>
    </location>
</feature>
<protein>
    <submittedName>
        <fullName evidence="2">Uncharacterized protein</fullName>
    </submittedName>
</protein>
<dbReference type="EMBL" id="NHYD01001548">
    <property type="protein sequence ID" value="PPQ90758.1"/>
    <property type="molecule type" value="Genomic_DNA"/>
</dbReference>
<feature type="compositionally biased region" description="Polar residues" evidence="1">
    <location>
        <begin position="768"/>
        <end position="780"/>
    </location>
</feature>
<feature type="region of interest" description="Disordered" evidence="1">
    <location>
        <begin position="99"/>
        <end position="192"/>
    </location>
</feature>
<feature type="compositionally biased region" description="Low complexity" evidence="1">
    <location>
        <begin position="826"/>
        <end position="838"/>
    </location>
</feature>